<dbReference type="EMBL" id="QKXF01000017">
    <property type="protein sequence ID" value="RQM18793.1"/>
    <property type="molecule type" value="Genomic_DNA"/>
</dbReference>
<reference evidence="1 2" key="1">
    <citation type="submission" date="2018-06" db="EMBL/GenBank/DDBJ databases">
        <title>Comparative genomics of downy mildews reveals potential adaptations to biotrophy.</title>
        <authorList>
            <person name="Fletcher K."/>
            <person name="Klosterman S.J."/>
            <person name="Derevnina L."/>
            <person name="Martin F."/>
            <person name="Koike S."/>
            <person name="Reyes Chin-Wo S."/>
            <person name="Mou B."/>
            <person name="Michelmore R."/>
        </authorList>
    </citation>
    <scope>NUCLEOTIDE SEQUENCE [LARGE SCALE GENOMIC DNA]</scope>
    <source>
        <strain evidence="1 2">R13</strain>
    </source>
</reference>
<dbReference type="AlphaFoldDB" id="A0A3R7Y155"/>
<comment type="caution">
    <text evidence="1">The sequence shown here is derived from an EMBL/GenBank/DDBJ whole genome shotgun (WGS) entry which is preliminary data.</text>
</comment>
<name>A0A3R7Y155_9STRA</name>
<evidence type="ECO:0000313" key="1">
    <source>
        <dbReference type="EMBL" id="RQM18793.1"/>
    </source>
</evidence>
<accession>A0A3R7Y155</accession>
<protein>
    <submittedName>
        <fullName evidence="1">Uncharacterized protein</fullName>
    </submittedName>
</protein>
<dbReference type="VEuPathDB" id="FungiDB:DD237_007901"/>
<organism evidence="1 2">
    <name type="scientific">Peronospora effusa</name>
    <dbReference type="NCBI Taxonomy" id="542832"/>
    <lineage>
        <taxon>Eukaryota</taxon>
        <taxon>Sar</taxon>
        <taxon>Stramenopiles</taxon>
        <taxon>Oomycota</taxon>
        <taxon>Peronosporomycetes</taxon>
        <taxon>Peronosporales</taxon>
        <taxon>Peronosporaceae</taxon>
        <taxon>Peronospora</taxon>
    </lineage>
</organism>
<dbReference type="Proteomes" id="UP000286097">
    <property type="component" value="Unassembled WGS sequence"/>
</dbReference>
<gene>
    <name evidence="1" type="ORF">DD237_007901</name>
</gene>
<sequence length="95" mass="10444">MQREHLKSMILFYIECVGAKGPFLANGGEADTLYSNEWHVSTSRNFAASLVEVKSCINDQGSFVSEVLASMDDVEVKDVAKSVVTLFINAIKDIN</sequence>
<evidence type="ECO:0000313" key="2">
    <source>
        <dbReference type="Proteomes" id="UP000286097"/>
    </source>
</evidence>
<proteinExistence type="predicted"/>